<comment type="similarity">
    <text evidence="6">Belongs to the NAD synthetase family.</text>
</comment>
<evidence type="ECO:0000256" key="5">
    <source>
        <dbReference type="ARBA" id="ARBA00023027"/>
    </source>
</evidence>
<proteinExistence type="inferred from homology"/>
<dbReference type="GO" id="GO:0005737">
    <property type="term" value="C:cytoplasm"/>
    <property type="evidence" value="ECO:0007669"/>
    <property type="project" value="InterPro"/>
</dbReference>
<dbReference type="EMBL" id="JACRSV010000001">
    <property type="protein sequence ID" value="MBC8558967.1"/>
    <property type="molecule type" value="Genomic_DNA"/>
</dbReference>
<dbReference type="GO" id="GO:0008795">
    <property type="term" value="F:NAD+ synthase activity"/>
    <property type="evidence" value="ECO:0007669"/>
    <property type="project" value="UniProtKB-EC"/>
</dbReference>
<dbReference type="GO" id="GO:0009435">
    <property type="term" value="P:NAD+ biosynthetic process"/>
    <property type="evidence" value="ECO:0007669"/>
    <property type="project" value="InterPro"/>
</dbReference>
<dbReference type="Pfam" id="PF02540">
    <property type="entry name" value="NAD_synthase"/>
    <property type="match status" value="1"/>
</dbReference>
<dbReference type="InterPro" id="IPR014729">
    <property type="entry name" value="Rossmann-like_a/b/a_fold"/>
</dbReference>
<dbReference type="NCBIfam" id="TIGR00552">
    <property type="entry name" value="nadE"/>
    <property type="match status" value="1"/>
</dbReference>
<dbReference type="GO" id="GO:0003952">
    <property type="term" value="F:NAD+ synthase (glutamine-hydrolyzing) activity"/>
    <property type="evidence" value="ECO:0007669"/>
    <property type="project" value="InterPro"/>
</dbReference>
<dbReference type="Proteomes" id="UP000610760">
    <property type="component" value="Unassembled WGS sequence"/>
</dbReference>
<keyword evidence="3 6" id="KW-0547">Nucleotide-binding</keyword>
<evidence type="ECO:0000256" key="7">
    <source>
        <dbReference type="RuleBase" id="RU003812"/>
    </source>
</evidence>
<evidence type="ECO:0000256" key="1">
    <source>
        <dbReference type="ARBA" id="ARBA00004790"/>
    </source>
</evidence>
<name>A0A926E2E3_9FIRM</name>
<feature type="domain" description="NAD/GMP synthase" evidence="8">
    <location>
        <begin position="282"/>
        <end position="528"/>
    </location>
</feature>
<dbReference type="Gene3D" id="3.40.50.620">
    <property type="entry name" value="HUPs"/>
    <property type="match status" value="1"/>
</dbReference>
<protein>
    <recommendedName>
        <fullName evidence="7">NH(3)-dependent NAD(+) synthetase</fullName>
        <ecNumber evidence="7">6.3.1.5</ecNumber>
    </recommendedName>
</protein>
<dbReference type="AlphaFoldDB" id="A0A926E2E3"/>
<organism evidence="9 10">
    <name type="scientific">Fumia xinanensis</name>
    <dbReference type="NCBI Taxonomy" id="2763659"/>
    <lineage>
        <taxon>Bacteria</taxon>
        <taxon>Bacillati</taxon>
        <taxon>Bacillota</taxon>
        <taxon>Clostridia</taxon>
        <taxon>Eubacteriales</taxon>
        <taxon>Oscillospiraceae</taxon>
        <taxon>Fumia</taxon>
    </lineage>
</organism>
<dbReference type="RefSeq" id="WP_249293861.1">
    <property type="nucleotide sequence ID" value="NZ_JACRSV010000001.1"/>
</dbReference>
<dbReference type="Gene3D" id="1.10.10.1140">
    <property type="entry name" value="Glutamine-dependent NAD+ synthetase, C-terminal domain"/>
    <property type="match status" value="1"/>
</dbReference>
<accession>A0A926E2E3</accession>
<comment type="pathway">
    <text evidence="1">Cofactor biosynthesis; NAD(+) biosynthesis.</text>
</comment>
<evidence type="ECO:0000256" key="4">
    <source>
        <dbReference type="ARBA" id="ARBA00022840"/>
    </source>
</evidence>
<keyword evidence="10" id="KW-1185">Reference proteome</keyword>
<evidence type="ECO:0000256" key="6">
    <source>
        <dbReference type="RuleBase" id="RU003811"/>
    </source>
</evidence>
<keyword evidence="2 6" id="KW-0436">Ligase</keyword>
<dbReference type="GO" id="GO:0004359">
    <property type="term" value="F:glutaminase activity"/>
    <property type="evidence" value="ECO:0007669"/>
    <property type="project" value="InterPro"/>
</dbReference>
<evidence type="ECO:0000256" key="2">
    <source>
        <dbReference type="ARBA" id="ARBA00022598"/>
    </source>
</evidence>
<keyword evidence="4 6" id="KW-0067">ATP-binding</keyword>
<reference evidence="9" key="1">
    <citation type="submission" date="2020-08" db="EMBL/GenBank/DDBJ databases">
        <title>Genome public.</title>
        <authorList>
            <person name="Liu C."/>
            <person name="Sun Q."/>
        </authorList>
    </citation>
    <scope>NUCLEOTIDE SEQUENCE</scope>
    <source>
        <strain evidence="9">NSJ-33</strain>
    </source>
</reference>
<dbReference type="InterPro" id="IPR041856">
    <property type="entry name" value="NAD+_synth_C"/>
</dbReference>
<dbReference type="InterPro" id="IPR003694">
    <property type="entry name" value="NAD_synthase"/>
</dbReference>
<dbReference type="CDD" id="cd00553">
    <property type="entry name" value="NAD_synthase"/>
    <property type="match status" value="1"/>
</dbReference>
<dbReference type="InterPro" id="IPR022310">
    <property type="entry name" value="NAD/GMP_synthase"/>
</dbReference>
<evidence type="ECO:0000256" key="3">
    <source>
        <dbReference type="ARBA" id="ARBA00022741"/>
    </source>
</evidence>
<evidence type="ECO:0000259" key="8">
    <source>
        <dbReference type="Pfam" id="PF02540"/>
    </source>
</evidence>
<keyword evidence="5 6" id="KW-0520">NAD</keyword>
<comment type="caution">
    <text evidence="9">The sequence shown here is derived from an EMBL/GenBank/DDBJ whole genome shotgun (WGS) entry which is preliminary data.</text>
</comment>
<gene>
    <name evidence="9" type="primary">nadE</name>
    <name evidence="9" type="ORF">H8710_02670</name>
</gene>
<evidence type="ECO:0000313" key="9">
    <source>
        <dbReference type="EMBL" id="MBC8558967.1"/>
    </source>
</evidence>
<dbReference type="SUPFAM" id="SSF52402">
    <property type="entry name" value="Adenine nucleotide alpha hydrolases-like"/>
    <property type="match status" value="1"/>
</dbReference>
<dbReference type="EC" id="6.3.1.5" evidence="7"/>
<dbReference type="PANTHER" id="PTHR23090:SF9">
    <property type="entry name" value="GLUTAMINE-DEPENDENT NAD(+) SYNTHETASE"/>
    <property type="match status" value="1"/>
</dbReference>
<dbReference type="GO" id="GO:0005524">
    <property type="term" value="F:ATP binding"/>
    <property type="evidence" value="ECO:0007669"/>
    <property type="project" value="UniProtKB-KW"/>
</dbReference>
<dbReference type="PANTHER" id="PTHR23090">
    <property type="entry name" value="NH 3 /GLUTAMINE-DEPENDENT NAD + SYNTHETASE"/>
    <property type="match status" value="1"/>
</dbReference>
<comment type="catalytic activity">
    <reaction evidence="7">
        <text>deamido-NAD(+) + NH4(+) + ATP = AMP + diphosphate + NAD(+) + H(+)</text>
        <dbReference type="Rhea" id="RHEA:21188"/>
        <dbReference type="ChEBI" id="CHEBI:15378"/>
        <dbReference type="ChEBI" id="CHEBI:28938"/>
        <dbReference type="ChEBI" id="CHEBI:30616"/>
        <dbReference type="ChEBI" id="CHEBI:33019"/>
        <dbReference type="ChEBI" id="CHEBI:57540"/>
        <dbReference type="ChEBI" id="CHEBI:58437"/>
        <dbReference type="ChEBI" id="CHEBI:456215"/>
        <dbReference type="EC" id="6.3.1.5"/>
    </reaction>
</comment>
<evidence type="ECO:0000313" key="10">
    <source>
        <dbReference type="Proteomes" id="UP000610760"/>
    </source>
</evidence>
<sequence length="577" mass="63215">MPSFVKIGILSNRVVLGDPEQSAEELIPLLEEHKGCGVLVLPPYCLGGNVGKLACGKTWIDTAEQAFLRVQNAAGISILLLGKYHENGSLFYEILCQGKTMAEIPMGGYQLFNLCGMRTCLYTAGTARLAFDLGALETEGVELLLVCEQAPANTVSRERRDEIMKVVSRSLGCRLFYINGGAGDTSAPYLYEASAAEYFLGEKAFSEEDAMEAVCYESILDPELIKGYKRNHGLPLAPKKELVCLEVPRCNDNEFTVSADPFLPKEKADFLERLFVLQASSLAVRLRNIGARKVVLGVSGGLDSTLALLVCQKAMDLLNLPPENIVAVTMQGFGTSGRTYENALKLMQGLGCTIREIPIRDAVLQHFSDIGQDPQVHDTAYENAQARERTQILLDISNQIGGIVVGTGDLSEAALGFCTFAGDHIANYNVNVCVTKTMMRQMVSHLAESGRFASCGGVLRDILATPISPELLPADENGGIAQKTEEILGPYELHDFFLYYFLEYGLSTNSLEFYAQKAFPEISSEEIGRCAKLFFRRFVQNQFKRSCAPDCACLTEVNLTAAAYEFPSDCSSKVFQR</sequence>